<feature type="signal peptide" evidence="3">
    <location>
        <begin position="1"/>
        <end position="26"/>
    </location>
</feature>
<protein>
    <submittedName>
        <fullName evidence="6">Uncharacterized protein LOC101857518</fullName>
    </submittedName>
</protein>
<dbReference type="PROSITE" id="PS00941">
    <property type="entry name" value="CARBOXYLESTERASE_B_2"/>
    <property type="match status" value="2"/>
</dbReference>
<dbReference type="PANTHER" id="PTHR11559">
    <property type="entry name" value="CARBOXYLESTERASE"/>
    <property type="match status" value="1"/>
</dbReference>
<proteinExistence type="inferred from homology"/>
<dbReference type="Gene3D" id="3.40.50.1820">
    <property type="entry name" value="alpha/beta hydrolase"/>
    <property type="match status" value="2"/>
</dbReference>
<name>A0ABM1W1E8_APLCA</name>
<evidence type="ECO:0000259" key="4">
    <source>
        <dbReference type="Pfam" id="PF00135"/>
    </source>
</evidence>
<dbReference type="InterPro" id="IPR019826">
    <property type="entry name" value="Carboxylesterase_B_AS"/>
</dbReference>
<dbReference type="InterPro" id="IPR050309">
    <property type="entry name" value="Type-B_Carboxylest/Lipase"/>
</dbReference>
<organism evidence="5 6">
    <name type="scientific">Aplysia californica</name>
    <name type="common">California sea hare</name>
    <dbReference type="NCBI Taxonomy" id="6500"/>
    <lineage>
        <taxon>Eukaryota</taxon>
        <taxon>Metazoa</taxon>
        <taxon>Spiralia</taxon>
        <taxon>Lophotrochozoa</taxon>
        <taxon>Mollusca</taxon>
        <taxon>Gastropoda</taxon>
        <taxon>Heterobranchia</taxon>
        <taxon>Euthyneura</taxon>
        <taxon>Tectipleura</taxon>
        <taxon>Aplysiida</taxon>
        <taxon>Aplysioidea</taxon>
        <taxon>Aplysiidae</taxon>
        <taxon>Aplysia</taxon>
    </lineage>
</organism>
<comment type="similarity">
    <text evidence="1">Belongs to the type-B carboxylesterase/lipase family.</text>
</comment>
<dbReference type="InterPro" id="IPR019819">
    <property type="entry name" value="Carboxylesterase_B_CS"/>
</dbReference>
<dbReference type="Pfam" id="PF00135">
    <property type="entry name" value="COesterase"/>
    <property type="match status" value="2"/>
</dbReference>
<feature type="chain" id="PRO_5045471644" evidence="3">
    <location>
        <begin position="27"/>
        <end position="1187"/>
    </location>
</feature>
<dbReference type="SUPFAM" id="SSF53474">
    <property type="entry name" value="alpha/beta-Hydrolases"/>
    <property type="match status" value="2"/>
</dbReference>
<evidence type="ECO:0000256" key="3">
    <source>
        <dbReference type="SAM" id="SignalP"/>
    </source>
</evidence>
<feature type="domain" description="Carboxylesterase type B" evidence="4">
    <location>
        <begin position="657"/>
        <end position="1162"/>
    </location>
</feature>
<accession>A0ABM1W1E8</accession>
<evidence type="ECO:0000256" key="1">
    <source>
        <dbReference type="ARBA" id="ARBA00005964"/>
    </source>
</evidence>
<reference evidence="6" key="1">
    <citation type="submission" date="2025-08" db="UniProtKB">
        <authorList>
            <consortium name="RefSeq"/>
        </authorList>
    </citation>
    <scope>IDENTIFICATION</scope>
</reference>
<dbReference type="InterPro" id="IPR029058">
    <property type="entry name" value="AB_hydrolase_fold"/>
</dbReference>
<dbReference type="InterPro" id="IPR002018">
    <property type="entry name" value="CarbesteraseB"/>
</dbReference>
<evidence type="ECO:0000313" key="6">
    <source>
        <dbReference type="RefSeq" id="XP_035828491.1"/>
    </source>
</evidence>
<dbReference type="RefSeq" id="XP_035828491.1">
    <property type="nucleotide sequence ID" value="XM_035972598.1"/>
</dbReference>
<evidence type="ECO:0000313" key="5">
    <source>
        <dbReference type="Proteomes" id="UP000694888"/>
    </source>
</evidence>
<feature type="domain" description="Carboxylesterase type B" evidence="4">
    <location>
        <begin position="40"/>
        <end position="533"/>
    </location>
</feature>
<gene>
    <name evidence="6" type="primary">LOC101857518</name>
</gene>
<evidence type="ECO:0000256" key="2">
    <source>
        <dbReference type="ARBA" id="ARBA00022801"/>
    </source>
</evidence>
<dbReference type="GeneID" id="101857518"/>
<keyword evidence="3" id="KW-0732">Signal</keyword>
<dbReference type="PROSITE" id="PS00122">
    <property type="entry name" value="CARBOXYLESTERASE_B_1"/>
    <property type="match status" value="2"/>
</dbReference>
<keyword evidence="2" id="KW-0378">Hydrolase</keyword>
<dbReference type="Proteomes" id="UP000694888">
    <property type="component" value="Unplaced"/>
</dbReference>
<sequence>MLPTTLTGATLAFLGMLSFALRNVRATEFVSVQLGPTQWLRGKVTTLSTGQPMNIFRGVRYAQPPTGSYRFAEPRPSSGWNGSQDALEDKPRCLQTWLPDPLKPESEDCLFLNVFSPNVTGTVPVMLFIHGGAYYRGSEDIFDASLLASQGVVVVLIEYRLGLFGFLSNSDHVIPGNYGMLDQVLAMKWVQKYIHVFGGDPEMVTIFGQSAGSAGVSLHVLSPLSKGLFKRAIMESGVSLSPFAIYRAKTKLQSSNYTSLLGQELGCRTDSSKVLLGCLREANAIHMMEASSRIRWHTHSDILATPTVETTYGFLPDLPYNLLKSGQFNKVDTLRGYNSGEWSFVIFDPVDEGISRDAFPKNFARMFKTYGSTQDFETIVLKSIENAYLGQHTDKKVIRSQLVDALAHFAFALPGVLESRSMTKYAPNHKHYFYEYDYRVSELVSIISVLPKWMKIVHTGELKTLFLEDGHIFASETDKAVAKQMQTMWANFAIFGNPTEKNVPQHLQWVPYTEQNNAMMKISENSKMTTFSRPENVPMYEKLLKIAAGITPDLFVEQPLFEILNICFVIILQFLPCPYLAKGFCNYKAPDEFIFTQQNNYKSLVELGRCCICRKISIVSPSTKMGISSCLTFLLVVLCGVAHCRLRRQTSTPDYVTVELSAGQSLRGEKITKDGQGLNVFKGIRYGAAPVGSLRLAAPQEAPSWTGSQDALDLPPICWQRKQTDPHHAQSEDCLFLNVYSPDINGSLSVMVWIHGGSYNRGAGIRQDPSQLARHGVVVVTLNYRLGPFGFMSSGDDTIPGNFGLLDQNLAMKWVQKHITAFGGDPASVTIFGQSAGAASVSLHLVSPLSKGLFKRAIMESGSSLASFAVERPATKFQQSNYTSEMGVRLGCNDTDSPSLLTCFRNVPVSQILDEDHNMREETGTDILVTPTVETAFGFLPDYPSNLQKAGKINAVDTLSGYTNGELSYLISDPDEDGVTRSEFLPTFRKTNQTYAFNKESVPVVDRFIESYYLENATNPIAIRSRLVNSLSEGTFGLPAALEIQRMQNAEGSDTKRHYFYEYEYRISVLLSFISLAPAWMGIAHAQDLEIVFFNDKIMATNSDRAVANTVQTMWANFAMYGNPTEKNVKQDGVDLNWTPYTKANNAMLKIAAKSEMTTFPGSDRVSIYAKLLENFIGNSDAASLTV</sequence>
<keyword evidence="5" id="KW-1185">Reference proteome</keyword>